<dbReference type="AlphaFoldDB" id="G4Z4I9"/>
<proteinExistence type="predicted"/>
<feature type="non-terminal residue" evidence="3">
    <location>
        <position position="1"/>
    </location>
</feature>
<dbReference type="KEGG" id="psoj:PHYSODRAFT_383637"/>
<protein>
    <recommendedName>
        <fullName evidence="5">Heat shock protein 70</fullName>
    </recommendedName>
</protein>
<dbReference type="SUPFAM" id="SSF100920">
    <property type="entry name" value="Heat shock protein 70kD (HSP70), peptide-binding domain"/>
    <property type="match status" value="1"/>
</dbReference>
<keyword evidence="2" id="KW-0067">ATP-binding</keyword>
<gene>
    <name evidence="3" type="ORF">PHYSODRAFT_383637</name>
</gene>
<evidence type="ECO:0000313" key="3">
    <source>
        <dbReference type="EMBL" id="EGZ20833.1"/>
    </source>
</evidence>
<evidence type="ECO:0000256" key="1">
    <source>
        <dbReference type="ARBA" id="ARBA00022741"/>
    </source>
</evidence>
<dbReference type="GO" id="GO:0140662">
    <property type="term" value="F:ATP-dependent protein folding chaperone"/>
    <property type="evidence" value="ECO:0007669"/>
    <property type="project" value="InterPro"/>
</dbReference>
<dbReference type="GeneID" id="20650836"/>
<keyword evidence="1" id="KW-0547">Nucleotide-binding</keyword>
<dbReference type="SMR" id="G4Z4I9"/>
<keyword evidence="4" id="KW-1185">Reference proteome</keyword>
<dbReference type="GO" id="GO:0005524">
    <property type="term" value="F:ATP binding"/>
    <property type="evidence" value="ECO:0007669"/>
    <property type="project" value="UniProtKB-KW"/>
</dbReference>
<evidence type="ECO:0000313" key="4">
    <source>
        <dbReference type="Proteomes" id="UP000002640"/>
    </source>
</evidence>
<dbReference type="Pfam" id="PF00012">
    <property type="entry name" value="HSP70"/>
    <property type="match status" value="1"/>
</dbReference>
<dbReference type="STRING" id="1094619.G4Z4I9"/>
<dbReference type="RefSeq" id="XP_009523550.1">
    <property type="nucleotide sequence ID" value="XM_009525255.1"/>
</dbReference>
<dbReference type="InParanoid" id="G4Z4I9"/>
<dbReference type="EMBL" id="JH159153">
    <property type="protein sequence ID" value="EGZ20833.1"/>
    <property type="molecule type" value="Genomic_DNA"/>
</dbReference>
<dbReference type="InterPro" id="IPR029047">
    <property type="entry name" value="HSP70_peptide-bd_sf"/>
</dbReference>
<dbReference type="InterPro" id="IPR013126">
    <property type="entry name" value="Hsp_70_fam"/>
</dbReference>
<dbReference type="OMA" id="MTTIMER"/>
<dbReference type="Proteomes" id="UP000002640">
    <property type="component" value="Unassembled WGS sequence"/>
</dbReference>
<feature type="non-terminal residue" evidence="3">
    <location>
        <position position="81"/>
    </location>
</feature>
<accession>G4Z4I9</accession>
<dbReference type="Gene3D" id="2.60.34.10">
    <property type="entry name" value="Substrate Binding Domain Of DNAk, Chain A, domain 1"/>
    <property type="match status" value="1"/>
</dbReference>
<organism evidence="3 4">
    <name type="scientific">Phytophthora sojae (strain P6497)</name>
    <name type="common">Soybean stem and root rot agent</name>
    <name type="synonym">Phytophthora megasperma f. sp. glycines</name>
    <dbReference type="NCBI Taxonomy" id="1094619"/>
    <lineage>
        <taxon>Eukaryota</taxon>
        <taxon>Sar</taxon>
        <taxon>Stramenopiles</taxon>
        <taxon>Oomycota</taxon>
        <taxon>Peronosporomycetes</taxon>
        <taxon>Peronosporales</taxon>
        <taxon>Peronosporaceae</taxon>
        <taxon>Phytophthora</taxon>
    </lineage>
</organism>
<evidence type="ECO:0000256" key="2">
    <source>
        <dbReference type="ARBA" id="ARBA00022840"/>
    </source>
</evidence>
<reference evidence="3 4" key="1">
    <citation type="journal article" date="2006" name="Science">
        <title>Phytophthora genome sequences uncover evolutionary origins and mechanisms of pathogenesis.</title>
        <authorList>
            <person name="Tyler B.M."/>
            <person name="Tripathy S."/>
            <person name="Zhang X."/>
            <person name="Dehal P."/>
            <person name="Jiang R.H."/>
            <person name="Aerts A."/>
            <person name="Arredondo F.D."/>
            <person name="Baxter L."/>
            <person name="Bensasson D."/>
            <person name="Beynon J.L."/>
            <person name="Chapman J."/>
            <person name="Damasceno C.M."/>
            <person name="Dorrance A.E."/>
            <person name="Dou D."/>
            <person name="Dickerman A.W."/>
            <person name="Dubchak I.L."/>
            <person name="Garbelotto M."/>
            <person name="Gijzen M."/>
            <person name="Gordon S.G."/>
            <person name="Govers F."/>
            <person name="Grunwald N.J."/>
            <person name="Huang W."/>
            <person name="Ivors K.L."/>
            <person name="Jones R.W."/>
            <person name="Kamoun S."/>
            <person name="Krampis K."/>
            <person name="Lamour K.H."/>
            <person name="Lee M.K."/>
            <person name="McDonald W.H."/>
            <person name="Medina M."/>
            <person name="Meijer H.J."/>
            <person name="Nordberg E.K."/>
            <person name="Maclean D.J."/>
            <person name="Ospina-Giraldo M.D."/>
            <person name="Morris P.F."/>
            <person name="Phuntumart V."/>
            <person name="Putnam N.H."/>
            <person name="Rash S."/>
            <person name="Rose J.K."/>
            <person name="Sakihama Y."/>
            <person name="Salamov A.A."/>
            <person name="Savidor A."/>
            <person name="Scheuring C.F."/>
            <person name="Smith B.M."/>
            <person name="Sobral B.W."/>
            <person name="Terry A."/>
            <person name="Torto-Alalibo T.A."/>
            <person name="Win J."/>
            <person name="Xu Z."/>
            <person name="Zhang H."/>
            <person name="Grigoriev I.V."/>
            <person name="Rokhsar D.S."/>
            <person name="Boore J.L."/>
        </authorList>
    </citation>
    <scope>NUCLEOTIDE SEQUENCE [LARGE SCALE GENOMIC DNA]</scope>
    <source>
        <strain evidence="3 4">P6497</strain>
    </source>
</reference>
<evidence type="ECO:0008006" key="5">
    <source>
        <dbReference type="Google" id="ProtNLM"/>
    </source>
</evidence>
<sequence length="81" mass="8809">PVRKTRVYTTDDYQTSIYKGGGVGVASNNKLGELNVWDLMPVKRSEPLIAVTFEIDVNGMLNVSAHDKKPGARADTTISSN</sequence>
<name>G4Z4I9_PHYSP</name>